<evidence type="ECO:0000313" key="3">
    <source>
        <dbReference type="EMBL" id="TGE29273.1"/>
    </source>
</evidence>
<gene>
    <name evidence="3" type="ORF">E5K02_07410</name>
</gene>
<name>A0A4Z0QJ19_9BACT</name>
<evidence type="ECO:0000256" key="1">
    <source>
        <dbReference type="SAM" id="SignalP"/>
    </source>
</evidence>
<accession>A0A4Z0QJ19</accession>
<dbReference type="OrthoDB" id="7172369at2"/>
<comment type="caution">
    <text evidence="3">The sequence shown here is derived from an EMBL/GenBank/DDBJ whole genome shotgun (WGS) entry which is preliminary data.</text>
</comment>
<protein>
    <recommendedName>
        <fullName evidence="2">DUF6438 domain-containing protein</fullName>
    </recommendedName>
</protein>
<keyword evidence="4" id="KW-1185">Reference proteome</keyword>
<feature type="signal peptide" evidence="1">
    <location>
        <begin position="1"/>
        <end position="18"/>
    </location>
</feature>
<dbReference type="EMBL" id="SRMB01000001">
    <property type="protein sequence ID" value="TGE29273.1"/>
    <property type="molecule type" value="Genomic_DNA"/>
</dbReference>
<reference evidence="3 4" key="1">
    <citation type="submission" date="2019-04" db="EMBL/GenBank/DDBJ databases">
        <authorList>
            <person name="Feng G."/>
            <person name="Zhang J."/>
            <person name="Zhu H."/>
        </authorList>
    </citation>
    <scope>NUCLEOTIDE SEQUENCE [LARGE SCALE GENOMIC DNA]</scope>
    <source>
        <strain evidence="3 4">9PBR-1</strain>
    </source>
</reference>
<dbReference type="Pfam" id="PF20033">
    <property type="entry name" value="DUF6438"/>
    <property type="match status" value="1"/>
</dbReference>
<sequence>MKSVWVLLILLVTRVAGAQSAAFSTIDTINDARGVLSLIQSLDKAGKYKYLTVSDTLSINNKYCKCEAQKKRVAPWVKADFDKNGYTDLLAIGDEHRQVLLLIMAYSGNVFSIDRLNYGHKYCSLPVVNLKKQSVLKLTTFRRAPGGKLGSRRKYSLSYKFGGFLETTNLTSGKEIQSVSLKYHFAYKEIKQIDITVSLNGTVTYKETGEKVEELTTLLPSATYNELAKLLNYIDFVHLKNKYGRDENHQPSYTLKVTYSDGEKEIYDQGGEGSFGLELVYKRLLELRKTQQWQPVSPPSTR</sequence>
<feature type="domain" description="DUF6438" evidence="2">
    <location>
        <begin position="193"/>
        <end position="287"/>
    </location>
</feature>
<dbReference type="Proteomes" id="UP000298471">
    <property type="component" value="Unassembled WGS sequence"/>
</dbReference>
<dbReference type="RefSeq" id="WP_135393545.1">
    <property type="nucleotide sequence ID" value="NZ_SRMB01000001.1"/>
</dbReference>
<proteinExistence type="predicted"/>
<dbReference type="InterPro" id="IPR045497">
    <property type="entry name" value="DUF6438"/>
</dbReference>
<evidence type="ECO:0000259" key="2">
    <source>
        <dbReference type="Pfam" id="PF20033"/>
    </source>
</evidence>
<feature type="chain" id="PRO_5021400105" description="DUF6438 domain-containing protein" evidence="1">
    <location>
        <begin position="19"/>
        <end position="302"/>
    </location>
</feature>
<dbReference type="AlphaFoldDB" id="A0A4Z0QJ19"/>
<organism evidence="3 4">
    <name type="scientific">Hymenobacter metallicola</name>
    <dbReference type="NCBI Taxonomy" id="2563114"/>
    <lineage>
        <taxon>Bacteria</taxon>
        <taxon>Pseudomonadati</taxon>
        <taxon>Bacteroidota</taxon>
        <taxon>Cytophagia</taxon>
        <taxon>Cytophagales</taxon>
        <taxon>Hymenobacteraceae</taxon>
        <taxon>Hymenobacter</taxon>
    </lineage>
</organism>
<evidence type="ECO:0000313" key="4">
    <source>
        <dbReference type="Proteomes" id="UP000298471"/>
    </source>
</evidence>
<keyword evidence="1" id="KW-0732">Signal</keyword>